<dbReference type="PANTHER" id="PTHR46276:SF1">
    <property type="entry name" value="E3 UBIQUITIN-PROTEIN LIGASE UBR5"/>
    <property type="match status" value="1"/>
</dbReference>
<dbReference type="GO" id="GO:0005737">
    <property type="term" value="C:cytoplasm"/>
    <property type="evidence" value="ECO:0007669"/>
    <property type="project" value="TreeGrafter"/>
</dbReference>
<protein>
    <submittedName>
        <fullName evidence="3">ANK_REP_REGION domain-containing protein</fullName>
    </submittedName>
</protein>
<dbReference type="GO" id="GO:0000209">
    <property type="term" value="P:protein polyubiquitination"/>
    <property type="evidence" value="ECO:0007669"/>
    <property type="project" value="TreeGrafter"/>
</dbReference>
<dbReference type="Proteomes" id="UP000271098">
    <property type="component" value="Unassembled WGS sequence"/>
</dbReference>
<dbReference type="WBParaSite" id="GPUH_0002283801-mRNA-1">
    <property type="protein sequence ID" value="GPUH_0002283801-mRNA-1"/>
    <property type="gene ID" value="GPUH_0002283801"/>
</dbReference>
<reference evidence="1 2" key="2">
    <citation type="submission" date="2018-11" db="EMBL/GenBank/DDBJ databases">
        <authorList>
            <consortium name="Pathogen Informatics"/>
        </authorList>
    </citation>
    <scope>NUCLEOTIDE SEQUENCE [LARGE SCALE GENOMIC DNA]</scope>
</reference>
<name>A0A183EPC0_9BILA</name>
<sequence length="289" mass="32628">MEISVDTENKPVAPRAQQPDREYVKTELLLARADGNRTILHAAVMSSFAHTNKEDVDTMEISVDTENKPVAPRTQQPDVDMTAAEETRSAYDTRWKRMLRRRGANEQEQMLIRELMANSQLRRPGHEVGNVEEVLADLAKNWKDAKKGAVFIEEMKDEASMPIFVNAVSELKKRQSNSIEILKILCSHAVLAPYLYELMTVRDIQGFTPFMCAINYRAYTAAYILWLAAVRLQEAQHSGAQGKKQSSDATLNSIIYPAGSKPDDSPLFMLCMNDTCSFTWTGDEHINQV</sequence>
<dbReference type="GO" id="GO:0005634">
    <property type="term" value="C:nucleus"/>
    <property type="evidence" value="ECO:0007669"/>
    <property type="project" value="TreeGrafter"/>
</dbReference>
<dbReference type="AlphaFoldDB" id="A0A183EPC0"/>
<accession>A0A183EPC0</accession>
<reference evidence="3" key="1">
    <citation type="submission" date="2016-06" db="UniProtKB">
        <authorList>
            <consortium name="WormBaseParasite"/>
        </authorList>
    </citation>
    <scope>IDENTIFICATION</scope>
</reference>
<dbReference type="PANTHER" id="PTHR46276">
    <property type="entry name" value="E3 UBIQUITIN-PROTEIN LIGASE UBR5"/>
    <property type="match status" value="1"/>
</dbReference>
<gene>
    <name evidence="1" type="ORF">GPUH_LOCUS22811</name>
</gene>
<organism evidence="3">
    <name type="scientific">Gongylonema pulchrum</name>
    <dbReference type="NCBI Taxonomy" id="637853"/>
    <lineage>
        <taxon>Eukaryota</taxon>
        <taxon>Metazoa</taxon>
        <taxon>Ecdysozoa</taxon>
        <taxon>Nematoda</taxon>
        <taxon>Chromadorea</taxon>
        <taxon>Rhabditida</taxon>
        <taxon>Spirurina</taxon>
        <taxon>Spiruromorpha</taxon>
        <taxon>Spiruroidea</taxon>
        <taxon>Gongylonematidae</taxon>
        <taxon>Gongylonema</taxon>
    </lineage>
</organism>
<keyword evidence="2" id="KW-1185">Reference proteome</keyword>
<evidence type="ECO:0000313" key="3">
    <source>
        <dbReference type="WBParaSite" id="GPUH_0002283801-mRNA-1"/>
    </source>
</evidence>
<proteinExistence type="predicted"/>
<dbReference type="GO" id="GO:0090263">
    <property type="term" value="P:positive regulation of canonical Wnt signaling pathway"/>
    <property type="evidence" value="ECO:0007669"/>
    <property type="project" value="TreeGrafter"/>
</dbReference>
<evidence type="ECO:0000313" key="1">
    <source>
        <dbReference type="EMBL" id="VDN40580.1"/>
    </source>
</evidence>
<dbReference type="EMBL" id="UYRT01096034">
    <property type="protein sequence ID" value="VDN40580.1"/>
    <property type="molecule type" value="Genomic_DNA"/>
</dbReference>
<dbReference type="OrthoDB" id="298098at2759"/>
<dbReference type="GO" id="GO:0034450">
    <property type="term" value="F:ubiquitin-ubiquitin ligase activity"/>
    <property type="evidence" value="ECO:0007669"/>
    <property type="project" value="TreeGrafter"/>
</dbReference>
<evidence type="ECO:0000313" key="2">
    <source>
        <dbReference type="Proteomes" id="UP000271098"/>
    </source>
</evidence>